<keyword evidence="3" id="KW-0325">Glycoprotein</keyword>
<comment type="caution">
    <text evidence="10">The sequence shown here is derived from an EMBL/GenBank/DDBJ whole genome shotgun (WGS) entry which is preliminary data.</text>
</comment>
<keyword evidence="6" id="KW-0479">Metal-binding</keyword>
<keyword evidence="11" id="KW-1185">Reference proteome</keyword>
<feature type="binding site" evidence="9">
    <location>
        <position position="410"/>
    </location>
    <ligand>
        <name>Zn(2+)</name>
        <dbReference type="ChEBI" id="CHEBI:29105"/>
        <label>2</label>
        <note>catalytic</note>
    </ligand>
</feature>
<dbReference type="GO" id="GO:0008237">
    <property type="term" value="F:metallopeptidase activity"/>
    <property type="evidence" value="ECO:0007669"/>
    <property type="project" value="InterPro"/>
</dbReference>
<evidence type="ECO:0000313" key="10">
    <source>
        <dbReference type="EMBL" id="PTU29165.1"/>
    </source>
</evidence>
<evidence type="ECO:0000256" key="4">
    <source>
        <dbReference type="PIRSR" id="PIRSR601548-1"/>
    </source>
</evidence>
<feature type="active site" description="Proton acceptor 2" evidence="8">
    <location>
        <position position="407"/>
    </location>
</feature>
<evidence type="ECO:0000256" key="5">
    <source>
        <dbReference type="PIRSR" id="PIRSR601548-2"/>
    </source>
</evidence>
<evidence type="ECO:0000256" key="8">
    <source>
        <dbReference type="PIRSR" id="PIRSR601548-6"/>
    </source>
</evidence>
<feature type="disulfide bond" evidence="7">
    <location>
        <begin position="560"/>
        <end position="572"/>
    </location>
</feature>
<evidence type="ECO:0000256" key="1">
    <source>
        <dbReference type="ARBA" id="ARBA00022729"/>
    </source>
</evidence>
<feature type="active site" description="Proton acceptor 1" evidence="4">
    <location>
        <position position="407"/>
    </location>
</feature>
<feature type="binding site" evidence="6">
    <location>
        <position position="406"/>
    </location>
    <ligand>
        <name>Zn(2+)</name>
        <dbReference type="ChEBI" id="CHEBI:29105"/>
        <label>1</label>
        <note>catalytic</note>
    </ligand>
</feature>
<dbReference type="PANTHER" id="PTHR10514">
    <property type="entry name" value="ANGIOTENSIN-CONVERTING ENZYME"/>
    <property type="match status" value="1"/>
</dbReference>
<keyword evidence="2 7" id="KW-1015">Disulfide bond</keyword>
<dbReference type="Pfam" id="PF01401">
    <property type="entry name" value="Peptidase_M2"/>
    <property type="match status" value="1"/>
</dbReference>
<evidence type="ECO:0000256" key="7">
    <source>
        <dbReference type="PIRSR" id="PIRSR601548-4"/>
    </source>
</evidence>
<evidence type="ECO:0000256" key="2">
    <source>
        <dbReference type="ARBA" id="ARBA00023157"/>
    </source>
</evidence>
<dbReference type="PRINTS" id="PR00791">
    <property type="entry name" value="PEPDIPTASEA"/>
</dbReference>
<feature type="binding site" evidence="5">
    <location>
        <position position="544"/>
    </location>
    <ligand>
        <name>chloride</name>
        <dbReference type="ChEBI" id="CHEBI:17996"/>
        <label>1</label>
    </ligand>
</feature>
<dbReference type="GO" id="GO:0006508">
    <property type="term" value="P:proteolysis"/>
    <property type="evidence" value="ECO:0007669"/>
    <property type="project" value="InterPro"/>
</dbReference>
<protein>
    <submittedName>
        <fullName evidence="10">Peptidyl-dipeptidase</fullName>
    </submittedName>
</protein>
<evidence type="ECO:0000256" key="9">
    <source>
        <dbReference type="PIRSR" id="PIRSR601548-8"/>
    </source>
</evidence>
<feature type="binding site" evidence="6">
    <location>
        <position position="410"/>
    </location>
    <ligand>
        <name>Zn(2+)</name>
        <dbReference type="ChEBI" id="CHEBI:29105"/>
        <label>1</label>
        <note>catalytic</note>
    </ligand>
</feature>
<evidence type="ECO:0000256" key="6">
    <source>
        <dbReference type="PIRSR" id="PIRSR601548-3"/>
    </source>
</evidence>
<keyword evidence="1" id="KW-0732">Signal</keyword>
<dbReference type="InterPro" id="IPR001548">
    <property type="entry name" value="Peptidase_M2"/>
</dbReference>
<dbReference type="Proteomes" id="UP000244248">
    <property type="component" value="Unassembled WGS sequence"/>
</dbReference>
<dbReference type="FunFam" id="1.10.1370.30:FF:000005">
    <property type="entry name" value="Angiotensin-converting enzyme"/>
    <property type="match status" value="1"/>
</dbReference>
<feature type="binding site" evidence="5">
    <location>
        <position position="217"/>
    </location>
    <ligand>
        <name>chloride</name>
        <dbReference type="ChEBI" id="CHEBI:17996"/>
        <label>1</label>
    </ligand>
</feature>
<evidence type="ECO:0000256" key="3">
    <source>
        <dbReference type="ARBA" id="ARBA00023180"/>
    </source>
</evidence>
<dbReference type="GO" id="GO:0008241">
    <property type="term" value="F:peptidyl-dipeptidase activity"/>
    <property type="evidence" value="ECO:0007669"/>
    <property type="project" value="InterPro"/>
</dbReference>
<keyword evidence="6" id="KW-0862">Zinc</keyword>
<feature type="binding site" evidence="9">
    <location>
        <position position="434"/>
    </location>
    <ligand>
        <name>Zn(2+)</name>
        <dbReference type="ChEBI" id="CHEBI:29105"/>
        <label>2</label>
        <note>catalytic</note>
    </ligand>
</feature>
<feature type="binding site" evidence="6">
    <location>
        <position position="434"/>
    </location>
    <ligand>
        <name>Zn(2+)</name>
        <dbReference type="ChEBI" id="CHEBI:29105"/>
        <label>1</label>
        <note>catalytic</note>
    </ligand>
</feature>
<evidence type="ECO:0000313" key="11">
    <source>
        <dbReference type="Proteomes" id="UP000244248"/>
    </source>
</evidence>
<proteinExistence type="predicted"/>
<dbReference type="AlphaFoldDB" id="A0A2T5MBN7"/>
<feature type="active site" description="Proton donor 2" evidence="8">
    <location>
        <position position="535"/>
    </location>
</feature>
<dbReference type="SUPFAM" id="SSF55486">
    <property type="entry name" value="Metalloproteases ('zincins'), catalytic domain"/>
    <property type="match status" value="1"/>
</dbReference>
<dbReference type="CDD" id="cd06461">
    <property type="entry name" value="M2_ACE"/>
    <property type="match status" value="1"/>
</dbReference>
<dbReference type="PANTHER" id="PTHR10514:SF27">
    <property type="entry name" value="ANGIOTENSIN-CONVERTING ENZYME"/>
    <property type="match status" value="1"/>
</dbReference>
<dbReference type="PROSITE" id="PS52011">
    <property type="entry name" value="PEPTIDASE_M2"/>
    <property type="match status" value="1"/>
</dbReference>
<accession>A0A2T5MBN7</accession>
<organism evidence="10 11">
    <name type="scientific">Stenotrophobium rhamnosiphilum</name>
    <dbReference type="NCBI Taxonomy" id="2029166"/>
    <lineage>
        <taxon>Bacteria</taxon>
        <taxon>Pseudomonadati</taxon>
        <taxon>Pseudomonadota</taxon>
        <taxon>Gammaproteobacteria</taxon>
        <taxon>Nevskiales</taxon>
        <taxon>Nevskiaceae</taxon>
        <taxon>Stenotrophobium</taxon>
    </lineage>
</organism>
<dbReference type="GO" id="GO:0016020">
    <property type="term" value="C:membrane"/>
    <property type="evidence" value="ECO:0007669"/>
    <property type="project" value="InterPro"/>
</dbReference>
<dbReference type="Gene3D" id="1.10.1370.30">
    <property type="match status" value="2"/>
</dbReference>
<feature type="disulfide bond" evidence="7">
    <location>
        <begin position="143"/>
        <end position="152"/>
    </location>
</feature>
<feature type="binding site" evidence="9">
    <location>
        <position position="406"/>
    </location>
    <ligand>
        <name>Zn(2+)</name>
        <dbReference type="ChEBI" id="CHEBI:29105"/>
        <label>2</label>
        <note>catalytic</note>
    </ligand>
</feature>
<dbReference type="EMBL" id="QANS01000008">
    <property type="protein sequence ID" value="PTU29165.1"/>
    <property type="molecule type" value="Genomic_DNA"/>
</dbReference>
<dbReference type="OrthoDB" id="5241329at2"/>
<gene>
    <name evidence="10" type="ORF">CJD38_17155</name>
</gene>
<sequence>MALTLVLATLAACGKHEPPPAPPLKNTGPTAIDADKFIADVNADLRKKMPFLNSAQWVQSTYITDDTELLSSTANEQWMEYLGKTIEDAKRFNSVEMSRDTERSMRLLKLSTAMPPPSDAAKREELAKLASSMEANYGSGKWCRPVDGKEECLNLNQIEKILNDPKQTPQARAEAWAGWHATSKSIRKDYQRFVELTNQGAKEMGFANTGEMWRSGYDMSPADFEKETDRLWAQVKPLYEELHCYVRGKLNAKYGDAVVSKNGTIPAQLLGNMWAQQWSNIYDQVEPYKGVRSVDVTPALKKQRDEELRKLLKAFKGTPTPMQRSDLEHQADAAQAVRMTKIAEDFYTSVGFPPLPKSFYEKSMLLRPRDRDVVCHASAWDMDMKGDVRIKMCIDPDAESLETIHHELGHIYYDLMYNPLTPLFQGAAHDGFHEAIGDTITLSLTPAHLAKLGLASSQKEDPKATINTQMRVALDKIAFLPFGKLIDQWRWKVFSGEITPAQYNEGWWKLREQYQGISPPLPRSEEDFDPGAKYHVPGNTPYTRYFLSFIIQFQFQKALCDAAGFKGPLYECDIYGNKDAGKKFMDMLSTGASKPWQETLEKLTGTRQMDASAIIEYFTPLMAYMKQQNQNQSCGWEPAADKVPEAPAVTE</sequence>
<reference evidence="10 11" key="1">
    <citation type="submission" date="2018-04" db="EMBL/GenBank/DDBJ databases">
        <title>Novel species isolated from glacier.</title>
        <authorList>
            <person name="Liu Q."/>
            <person name="Xin Y.-H."/>
        </authorList>
    </citation>
    <scope>NUCLEOTIDE SEQUENCE [LARGE SCALE GENOMIC DNA]</scope>
    <source>
        <strain evidence="10 11">GT1R17</strain>
    </source>
</reference>
<feature type="active site" description="Proton donor 1" evidence="4">
    <location>
        <position position="535"/>
    </location>
</feature>
<name>A0A2T5MBN7_9GAMM</name>
<feature type="disulfide bond" evidence="7">
    <location>
        <begin position="375"/>
        <end position="393"/>
    </location>
</feature>